<dbReference type="EC" id="6.6.1.2" evidence="5"/>
<evidence type="ECO:0000313" key="5">
    <source>
        <dbReference type="EMBL" id="MBB4684064.1"/>
    </source>
</evidence>
<evidence type="ECO:0000256" key="3">
    <source>
        <dbReference type="ARBA" id="ARBA00022840"/>
    </source>
</evidence>
<organism evidence="5 6">
    <name type="scientific">Amycolatopsis jiangsuensis</name>
    <dbReference type="NCBI Taxonomy" id="1181879"/>
    <lineage>
        <taxon>Bacteria</taxon>
        <taxon>Bacillati</taxon>
        <taxon>Actinomycetota</taxon>
        <taxon>Actinomycetes</taxon>
        <taxon>Pseudonocardiales</taxon>
        <taxon>Pseudonocardiaceae</taxon>
        <taxon>Amycolatopsis</taxon>
    </lineage>
</organism>
<dbReference type="InterPro" id="IPR025865">
    <property type="entry name" value="CobS_N_dom"/>
</dbReference>
<feature type="domain" description="AAA+ ATPase" evidence="4">
    <location>
        <begin position="57"/>
        <end position="245"/>
    </location>
</feature>
<dbReference type="GO" id="GO:0016887">
    <property type="term" value="F:ATP hydrolysis activity"/>
    <property type="evidence" value="ECO:0007669"/>
    <property type="project" value="InterPro"/>
</dbReference>
<dbReference type="SUPFAM" id="SSF52540">
    <property type="entry name" value="P-loop containing nucleoside triphosphate hydrolases"/>
    <property type="match status" value="1"/>
</dbReference>
<keyword evidence="2" id="KW-0547">Nucleotide-binding</keyword>
<comment type="caution">
    <text evidence="5">The sequence shown here is derived from an EMBL/GenBank/DDBJ whole genome shotgun (WGS) entry which is preliminary data.</text>
</comment>
<keyword evidence="5" id="KW-0436">Ligase</keyword>
<dbReference type="Pfam" id="PF08406">
    <property type="entry name" value="CbbQ_C"/>
    <property type="match status" value="1"/>
</dbReference>
<proteinExistence type="inferred from homology"/>
<keyword evidence="6" id="KW-1185">Reference proteome</keyword>
<dbReference type="Pfam" id="PF12556">
    <property type="entry name" value="CobS_N"/>
    <property type="match status" value="1"/>
</dbReference>
<evidence type="ECO:0000259" key="4">
    <source>
        <dbReference type="SMART" id="SM00382"/>
    </source>
</evidence>
<dbReference type="InterPro" id="IPR013615">
    <property type="entry name" value="CbbQ_C"/>
</dbReference>
<keyword evidence="3" id="KW-0067">ATP-binding</keyword>
<dbReference type="AlphaFoldDB" id="A0A840ISU7"/>
<dbReference type="RefSeq" id="WP_184778901.1">
    <property type="nucleotide sequence ID" value="NZ_JACHMG010000001.1"/>
</dbReference>
<dbReference type="Proteomes" id="UP000581769">
    <property type="component" value="Unassembled WGS sequence"/>
</dbReference>
<comment type="similarity">
    <text evidence="1">Belongs to the CbbQ/NirQ/NorQ/GpvN family.</text>
</comment>
<dbReference type="GO" id="GO:0051116">
    <property type="term" value="F:cobaltochelatase activity"/>
    <property type="evidence" value="ECO:0007669"/>
    <property type="project" value="UniProtKB-EC"/>
</dbReference>
<accession>A0A840ISU7</accession>
<dbReference type="EMBL" id="JACHMG010000001">
    <property type="protein sequence ID" value="MBB4684064.1"/>
    <property type="molecule type" value="Genomic_DNA"/>
</dbReference>
<dbReference type="Pfam" id="PF07728">
    <property type="entry name" value="AAA_5"/>
    <property type="match status" value="1"/>
</dbReference>
<sequence>MSIRTPDTTADAQRLFGLDLPLTVPAFADPDEYVPERDESYHFDPETTLALLLGFAHNRRVLLHGRHGSGKSTHIEQVAARLNWGCLRVNLDGQVGRLELVGRDVVTVREGKQVTEFREGILPWAVRRPVALVLDEYDAARPDVLFALQRLLEKEGRFPLLERNEVLRAHPAFRIFATANTSGLGDQDGLYQGVRRLNHAQLDRWSVVARLDYVPAAAEVGIVTAQVPGLDRRTAEAMVELARLTRRGQESGDLATLMSTRTVVTWAENTGYLGDPALALRVSFINKCSEFEREVVGEYFQRCFGRDPEHRELRASA</sequence>
<dbReference type="InterPro" id="IPR050764">
    <property type="entry name" value="CbbQ/NirQ/NorQ/GpvN"/>
</dbReference>
<dbReference type="PANTHER" id="PTHR42759">
    <property type="entry name" value="MOXR FAMILY PROTEIN"/>
    <property type="match status" value="1"/>
</dbReference>
<reference evidence="5 6" key="1">
    <citation type="submission" date="2020-08" db="EMBL/GenBank/DDBJ databases">
        <title>Sequencing the genomes of 1000 actinobacteria strains.</title>
        <authorList>
            <person name="Klenk H.-P."/>
        </authorList>
    </citation>
    <scope>NUCLEOTIDE SEQUENCE [LARGE SCALE GENOMIC DNA]</scope>
    <source>
        <strain evidence="5 6">DSM 45859</strain>
    </source>
</reference>
<name>A0A840ISU7_9PSEU</name>
<dbReference type="SMART" id="SM00382">
    <property type="entry name" value="AAA"/>
    <property type="match status" value="1"/>
</dbReference>
<evidence type="ECO:0000256" key="2">
    <source>
        <dbReference type="ARBA" id="ARBA00022741"/>
    </source>
</evidence>
<dbReference type="Gene3D" id="3.40.50.300">
    <property type="entry name" value="P-loop containing nucleotide triphosphate hydrolases"/>
    <property type="match status" value="1"/>
</dbReference>
<dbReference type="GO" id="GO:0005524">
    <property type="term" value="F:ATP binding"/>
    <property type="evidence" value="ECO:0007669"/>
    <property type="project" value="UniProtKB-KW"/>
</dbReference>
<evidence type="ECO:0000313" key="6">
    <source>
        <dbReference type="Proteomes" id="UP000581769"/>
    </source>
</evidence>
<dbReference type="PANTHER" id="PTHR42759:SF1">
    <property type="entry name" value="MAGNESIUM-CHELATASE SUBUNIT CHLD"/>
    <property type="match status" value="1"/>
</dbReference>
<protein>
    <submittedName>
        <fullName evidence="5">Cobaltochelatase CobS</fullName>
        <ecNumber evidence="5">6.6.1.2</ecNumber>
    </submittedName>
</protein>
<dbReference type="InterPro" id="IPR003593">
    <property type="entry name" value="AAA+_ATPase"/>
</dbReference>
<gene>
    <name evidence="5" type="ORF">BJY18_001549</name>
</gene>
<evidence type="ECO:0000256" key="1">
    <source>
        <dbReference type="ARBA" id="ARBA00009417"/>
    </source>
</evidence>
<dbReference type="InterPro" id="IPR027417">
    <property type="entry name" value="P-loop_NTPase"/>
</dbReference>
<dbReference type="InterPro" id="IPR011704">
    <property type="entry name" value="ATPase_dyneun-rel_AAA"/>
</dbReference>